<dbReference type="CDD" id="cd23508">
    <property type="entry name" value="hydrophobin_II"/>
    <property type="match status" value="1"/>
</dbReference>
<keyword evidence="2" id="KW-1015">Disulfide bond</keyword>
<evidence type="ECO:0000256" key="2">
    <source>
        <dbReference type="ARBA" id="ARBA00023157"/>
    </source>
</evidence>
<dbReference type="PANTHER" id="PTHR42341">
    <property type="entry name" value="HYDROPHOBIN"/>
    <property type="match status" value="1"/>
</dbReference>
<evidence type="ECO:0008006" key="5">
    <source>
        <dbReference type="Google" id="ProtNLM"/>
    </source>
</evidence>
<dbReference type="InterPro" id="IPR036686">
    <property type="entry name" value="Class_II_Hydrophobin_sf"/>
</dbReference>
<organism evidence="3 4">
    <name type="scientific">Myriangium duriaei CBS 260.36</name>
    <dbReference type="NCBI Taxonomy" id="1168546"/>
    <lineage>
        <taxon>Eukaryota</taxon>
        <taxon>Fungi</taxon>
        <taxon>Dikarya</taxon>
        <taxon>Ascomycota</taxon>
        <taxon>Pezizomycotina</taxon>
        <taxon>Dothideomycetes</taxon>
        <taxon>Dothideomycetidae</taxon>
        <taxon>Myriangiales</taxon>
        <taxon>Myriangiaceae</taxon>
        <taxon>Myriangium</taxon>
    </lineage>
</organism>
<protein>
    <recommendedName>
        <fullName evidence="5">Hydrophobin</fullName>
    </recommendedName>
</protein>
<keyword evidence="4" id="KW-1185">Reference proteome</keyword>
<name>A0A9P4MMP5_9PEZI</name>
<evidence type="ECO:0000313" key="4">
    <source>
        <dbReference type="Proteomes" id="UP000799439"/>
    </source>
</evidence>
<accession>A0A9P4MMP5</accession>
<dbReference type="PANTHER" id="PTHR42341:SF1">
    <property type="entry name" value="HYDROPHOBIN"/>
    <property type="match status" value="1"/>
</dbReference>
<dbReference type="AlphaFoldDB" id="A0A9P4MMP5"/>
<reference evidence="3" key="1">
    <citation type="journal article" date="2020" name="Stud. Mycol.">
        <title>101 Dothideomycetes genomes: a test case for predicting lifestyles and emergence of pathogens.</title>
        <authorList>
            <person name="Haridas S."/>
            <person name="Albert R."/>
            <person name="Binder M."/>
            <person name="Bloem J."/>
            <person name="Labutti K."/>
            <person name="Salamov A."/>
            <person name="Andreopoulos B."/>
            <person name="Baker S."/>
            <person name="Barry K."/>
            <person name="Bills G."/>
            <person name="Bluhm B."/>
            <person name="Cannon C."/>
            <person name="Castanera R."/>
            <person name="Culley D."/>
            <person name="Daum C."/>
            <person name="Ezra D."/>
            <person name="Gonzalez J."/>
            <person name="Henrissat B."/>
            <person name="Kuo A."/>
            <person name="Liang C."/>
            <person name="Lipzen A."/>
            <person name="Lutzoni F."/>
            <person name="Magnuson J."/>
            <person name="Mondo S."/>
            <person name="Nolan M."/>
            <person name="Ohm R."/>
            <person name="Pangilinan J."/>
            <person name="Park H.-J."/>
            <person name="Ramirez L."/>
            <person name="Alfaro M."/>
            <person name="Sun H."/>
            <person name="Tritt A."/>
            <person name="Yoshinaga Y."/>
            <person name="Zwiers L.-H."/>
            <person name="Turgeon B."/>
            <person name="Goodwin S."/>
            <person name="Spatafora J."/>
            <person name="Crous P."/>
            <person name="Grigoriev I."/>
        </authorList>
    </citation>
    <scope>NUCLEOTIDE SEQUENCE</scope>
    <source>
        <strain evidence="3">CBS 260.36</strain>
    </source>
</reference>
<dbReference type="Pfam" id="PF06766">
    <property type="entry name" value="Hydrophobin_2"/>
    <property type="match status" value="1"/>
</dbReference>
<evidence type="ECO:0000313" key="3">
    <source>
        <dbReference type="EMBL" id="KAF2155414.1"/>
    </source>
</evidence>
<dbReference type="Gene3D" id="3.20.120.10">
    <property type="entry name" value="Hydrophobin"/>
    <property type="match status" value="1"/>
</dbReference>
<dbReference type="OrthoDB" id="4500971at2759"/>
<gene>
    <name evidence="3" type="ORF">K461DRAFT_292279</name>
</gene>
<dbReference type="GO" id="GO:0005576">
    <property type="term" value="C:extracellular region"/>
    <property type="evidence" value="ECO:0007669"/>
    <property type="project" value="InterPro"/>
</dbReference>
<dbReference type="SUPFAM" id="SSF101751">
    <property type="entry name" value="Hydrophobin II, HfbII"/>
    <property type="match status" value="1"/>
</dbReference>
<sequence>MSSSLLIISNIISSLKDNPKLSSPSNPIYLQPANMRASIIAGLALWATSAFAVPTNGGGGGGGSQPICTGTYKSQQCCATDVVGAAGLNCFDPRYPPKNKADFIKECAEVGQQARCCAIPILGQGVLCESPLT</sequence>
<dbReference type="InterPro" id="IPR010636">
    <property type="entry name" value="Class_II_hydrophobin"/>
</dbReference>
<evidence type="ECO:0000256" key="1">
    <source>
        <dbReference type="ARBA" id="ARBA00009576"/>
    </source>
</evidence>
<proteinExistence type="inferred from homology"/>
<dbReference type="EMBL" id="ML996083">
    <property type="protein sequence ID" value="KAF2155414.1"/>
    <property type="molecule type" value="Genomic_DNA"/>
</dbReference>
<comment type="caution">
    <text evidence="3">The sequence shown here is derived from an EMBL/GenBank/DDBJ whole genome shotgun (WGS) entry which is preliminary data.</text>
</comment>
<comment type="similarity">
    <text evidence="1">Belongs to the cerato-ulmin hydrophobin family.</text>
</comment>
<dbReference type="Proteomes" id="UP000799439">
    <property type="component" value="Unassembled WGS sequence"/>
</dbReference>